<feature type="transmembrane region" description="Helical" evidence="1">
    <location>
        <begin position="6"/>
        <end position="25"/>
    </location>
</feature>
<dbReference type="KEGG" id="spei:EHW89_05945"/>
<keyword evidence="1" id="KW-0472">Membrane</keyword>
<organism evidence="2 3">
    <name type="scientific">Streptococcus periodonticum</name>
    <dbReference type="NCBI Taxonomy" id="2490633"/>
    <lineage>
        <taxon>Bacteria</taxon>
        <taxon>Bacillati</taxon>
        <taxon>Bacillota</taxon>
        <taxon>Bacilli</taxon>
        <taxon>Lactobacillales</taxon>
        <taxon>Streptococcaceae</taxon>
        <taxon>Streptococcus</taxon>
    </lineage>
</organism>
<dbReference type="Proteomes" id="UP000272924">
    <property type="component" value="Chromosome"/>
</dbReference>
<keyword evidence="1" id="KW-0812">Transmembrane</keyword>
<gene>
    <name evidence="2" type="ORF">EHW89_05945</name>
</gene>
<dbReference type="EMBL" id="CP034543">
    <property type="protein sequence ID" value="AZQ42026.1"/>
    <property type="molecule type" value="Genomic_DNA"/>
</dbReference>
<keyword evidence="1" id="KW-1133">Transmembrane helix</keyword>
<accession>A0A3Q9F3W2</accession>
<sequence length="62" mass="6931">MTKSQLSVSIFCFSMLILGVICLFLGYANLGIYCNTLVFAIQSILIAQQLILRNNNNSEDEK</sequence>
<keyword evidence="3" id="KW-1185">Reference proteome</keyword>
<dbReference type="RefSeq" id="WP_037567226.1">
    <property type="nucleotide sequence ID" value="NZ_CP034543.1"/>
</dbReference>
<dbReference type="AlphaFoldDB" id="A0A3Q9F3W2"/>
<evidence type="ECO:0000313" key="2">
    <source>
        <dbReference type="EMBL" id="AZQ42026.1"/>
    </source>
</evidence>
<name>A0A3Q9F3W2_9STRE</name>
<evidence type="ECO:0000313" key="3">
    <source>
        <dbReference type="Proteomes" id="UP000272924"/>
    </source>
</evidence>
<protein>
    <submittedName>
        <fullName evidence="2">Uncharacterized protein</fullName>
    </submittedName>
</protein>
<proteinExistence type="predicted"/>
<reference evidence="3" key="1">
    <citation type="submission" date="2018-12" db="EMBL/GenBank/DDBJ databases">
        <title>Genome sequencing of Streptococcus sp. KCOM 2412 (= ChDC F135).</title>
        <authorList>
            <person name="Kook J.-K."/>
            <person name="Park S.-N."/>
            <person name="Lim Y.K."/>
        </authorList>
    </citation>
    <scope>NUCLEOTIDE SEQUENCE [LARGE SCALE GENOMIC DNA]</scope>
    <source>
        <strain evidence="3">KCOM 2412</strain>
    </source>
</reference>
<evidence type="ECO:0000256" key="1">
    <source>
        <dbReference type="SAM" id="Phobius"/>
    </source>
</evidence>